<protein>
    <recommendedName>
        <fullName evidence="1">Phospholipid/glycerol acyltransferase domain-containing protein</fullName>
    </recommendedName>
</protein>
<dbReference type="CDD" id="cd07989">
    <property type="entry name" value="LPLAT_AGPAT-like"/>
    <property type="match status" value="1"/>
</dbReference>
<proteinExistence type="predicted"/>
<dbReference type="InterPro" id="IPR002123">
    <property type="entry name" value="Plipid/glycerol_acylTrfase"/>
</dbReference>
<dbReference type="GO" id="GO:0016746">
    <property type="term" value="F:acyltransferase activity"/>
    <property type="evidence" value="ECO:0007669"/>
    <property type="project" value="InterPro"/>
</dbReference>
<dbReference type="Pfam" id="PF01553">
    <property type="entry name" value="Acyltransferase"/>
    <property type="match status" value="1"/>
</dbReference>
<sequence>MKKTQQEKLQARQINPPNGLLYSGLMQIVKLLNRQIHTTFHFKADPRQDSGPYVIISNHASRVDYQFTGPACYPRKLNFVVGYNEFMRFPICLILKWAQAIPKKNFTPDLYCMRQMRRVIQQGGCLCLMPEGMSSITGMAQPVMIGTGKFLKMLGVPVYYTKVSGGYLTYTKHCLDRRVGRVEVTVDRMFTAEELKDLPAQAVEDTMNRLLAHDDYIWNREAQVTFGGKGQMAKNLDTLLYLCPKCGALHRMECCGNQMRCTACGNTVEVDEKYNLRPVGSESQCPELISDWVLLEREKAEEDVKDPTFTYSGHVRVGMLPAYKTLRGEHTSEICGEGQLSLDRSGLHFDGTVKGRPYAFHLTTDQVPTFGMCTDISRFYTFVDGEFIEFYPEGRDVLRWDHLTEEMHRINGGKWQNTPYRHCK</sequence>
<dbReference type="Proteomes" id="UP000681343">
    <property type="component" value="Chromosome"/>
</dbReference>
<evidence type="ECO:0000313" key="3">
    <source>
        <dbReference type="Proteomes" id="UP000681343"/>
    </source>
</evidence>
<dbReference type="SUPFAM" id="SSF69593">
    <property type="entry name" value="Glycerol-3-phosphate (1)-acyltransferase"/>
    <property type="match status" value="1"/>
</dbReference>
<name>A0A810PW16_9FIRM</name>
<dbReference type="KEGG" id="vfa:MM35RIKEN_04940"/>
<gene>
    <name evidence="2" type="ORF">MM35RIKEN_04940</name>
</gene>
<reference evidence="2" key="1">
    <citation type="submission" date="2020-09" db="EMBL/GenBank/DDBJ databases">
        <title>New species isolated from human feces.</title>
        <authorList>
            <person name="Kitahara M."/>
            <person name="Shigeno Y."/>
            <person name="Shime M."/>
            <person name="Matsumoto Y."/>
            <person name="Nakamura S."/>
            <person name="Motooka D."/>
            <person name="Fukuoka S."/>
            <person name="Nishikawa H."/>
            <person name="Benno Y."/>
        </authorList>
    </citation>
    <scope>NUCLEOTIDE SEQUENCE</scope>
    <source>
        <strain evidence="2">MM35</strain>
    </source>
</reference>
<evidence type="ECO:0000259" key="1">
    <source>
        <dbReference type="Pfam" id="PF01553"/>
    </source>
</evidence>
<dbReference type="EMBL" id="AP023415">
    <property type="protein sequence ID" value="BCK78302.1"/>
    <property type="molecule type" value="Genomic_DNA"/>
</dbReference>
<evidence type="ECO:0000313" key="2">
    <source>
        <dbReference type="EMBL" id="BCK78302.1"/>
    </source>
</evidence>
<accession>A0A810PW16</accession>
<dbReference type="RefSeq" id="WP_212818973.1">
    <property type="nucleotide sequence ID" value="NZ_AP023415.1"/>
</dbReference>
<dbReference type="AlphaFoldDB" id="A0A810PW16"/>
<feature type="domain" description="Phospholipid/glycerol acyltransferase" evidence="1">
    <location>
        <begin position="45"/>
        <end position="159"/>
    </location>
</feature>
<keyword evidence="3" id="KW-1185">Reference proteome</keyword>
<organism evidence="2 3">
    <name type="scientific">Vescimonas fastidiosa</name>
    <dbReference type="NCBI Taxonomy" id="2714353"/>
    <lineage>
        <taxon>Bacteria</taxon>
        <taxon>Bacillati</taxon>
        <taxon>Bacillota</taxon>
        <taxon>Clostridia</taxon>
        <taxon>Eubacteriales</taxon>
        <taxon>Oscillospiraceae</taxon>
        <taxon>Vescimonas</taxon>
    </lineage>
</organism>